<protein>
    <submittedName>
        <fullName evidence="6">Electron transfer flavoprotein subunit beta/FixA family protein</fullName>
    </submittedName>
</protein>
<evidence type="ECO:0000256" key="1">
    <source>
        <dbReference type="ARBA" id="ARBA00007557"/>
    </source>
</evidence>
<dbReference type="PANTHER" id="PTHR21294:SF8">
    <property type="entry name" value="ELECTRON TRANSFER FLAVOPROTEIN SUBUNIT BETA"/>
    <property type="match status" value="1"/>
</dbReference>
<evidence type="ECO:0000256" key="4">
    <source>
        <dbReference type="ARBA" id="ARBA00022982"/>
    </source>
</evidence>
<dbReference type="InterPro" id="IPR014729">
    <property type="entry name" value="Rossmann-like_a/b/a_fold"/>
</dbReference>
<evidence type="ECO:0000256" key="2">
    <source>
        <dbReference type="ARBA" id="ARBA00011355"/>
    </source>
</evidence>
<organism evidence="6 7">
    <name type="scientific">Caproiciproducens galactitolivorans</name>
    <dbReference type="NCBI Taxonomy" id="642589"/>
    <lineage>
        <taxon>Bacteria</taxon>
        <taxon>Bacillati</taxon>
        <taxon>Bacillota</taxon>
        <taxon>Clostridia</taxon>
        <taxon>Eubacteriales</taxon>
        <taxon>Acutalibacteraceae</taxon>
        <taxon>Caproiciproducens</taxon>
    </lineage>
</organism>
<keyword evidence="7" id="KW-1185">Reference proteome</keyword>
<gene>
    <name evidence="6" type="ORF">OUY18_09525</name>
</gene>
<evidence type="ECO:0000313" key="6">
    <source>
        <dbReference type="EMBL" id="MCY1714494.1"/>
    </source>
</evidence>
<accession>A0ABT4BUE2</accession>
<comment type="subunit">
    <text evidence="2">Heterodimer of an alpha and a beta subunit.</text>
</comment>
<feature type="domain" description="Electron transfer flavoprotein alpha/beta-subunit N-terminal" evidence="5">
    <location>
        <begin position="26"/>
        <end position="223"/>
    </location>
</feature>
<reference evidence="6 7" key="1">
    <citation type="submission" date="2022-11" db="EMBL/GenBank/DDBJ databases">
        <authorList>
            <person name="Caiyu Z."/>
        </authorList>
    </citation>
    <scope>NUCLEOTIDE SEQUENCE [LARGE SCALE GENOMIC DNA]</scope>
    <source>
        <strain evidence="6 7">YR-4</strain>
    </source>
</reference>
<dbReference type="PANTHER" id="PTHR21294">
    <property type="entry name" value="ELECTRON TRANSFER FLAVOPROTEIN BETA-SUBUNIT"/>
    <property type="match status" value="1"/>
</dbReference>
<name>A0ABT4BUE2_9FIRM</name>
<keyword evidence="3" id="KW-0813">Transport</keyword>
<sequence>MKLLTCFKLCPDMDKLRQQDFEISGGKGLETSFLPNMINCFDESGLEFGIRLSEKSEGLEPNIEKTAFTIGGDASEMYLRTLKALGYEHCVLVKKDEDEFRYSPCMVAQTIAEYVGENPQDIIVMGKEAPNGNNSATAQLVSVLTGRPLISSVIDVKFCDDGTLTVTVTNDGDVYEQTVALPVVLSIGNAVISKLRVPTLKQRMKCKDLPLEHFKPAETSCAMFPEPMRAVIPDRRRGGYLSPYSGSEAVDDIQGKFLKGRLGEA</sequence>
<dbReference type="Pfam" id="PF01012">
    <property type="entry name" value="ETF"/>
    <property type="match status" value="1"/>
</dbReference>
<dbReference type="RefSeq" id="WP_268058540.1">
    <property type="nucleotide sequence ID" value="NZ_JAPOHA010000008.1"/>
</dbReference>
<keyword evidence="4" id="KW-0249">Electron transport</keyword>
<dbReference type="SMART" id="SM00893">
    <property type="entry name" value="ETF"/>
    <property type="match status" value="1"/>
</dbReference>
<dbReference type="InterPro" id="IPR014730">
    <property type="entry name" value="ETF_a/b_N"/>
</dbReference>
<evidence type="ECO:0000313" key="7">
    <source>
        <dbReference type="Proteomes" id="UP001082703"/>
    </source>
</evidence>
<evidence type="ECO:0000259" key="5">
    <source>
        <dbReference type="SMART" id="SM00893"/>
    </source>
</evidence>
<dbReference type="InterPro" id="IPR012255">
    <property type="entry name" value="ETF_b"/>
</dbReference>
<proteinExistence type="inferred from homology"/>
<comment type="similarity">
    <text evidence="1">Belongs to the ETF beta-subunit/FixA family.</text>
</comment>
<comment type="caution">
    <text evidence="6">The sequence shown here is derived from an EMBL/GenBank/DDBJ whole genome shotgun (WGS) entry which is preliminary data.</text>
</comment>
<dbReference type="Proteomes" id="UP001082703">
    <property type="component" value="Unassembled WGS sequence"/>
</dbReference>
<evidence type="ECO:0000256" key="3">
    <source>
        <dbReference type="ARBA" id="ARBA00022448"/>
    </source>
</evidence>
<dbReference type="EMBL" id="JAPOHA010000008">
    <property type="protein sequence ID" value="MCY1714494.1"/>
    <property type="molecule type" value="Genomic_DNA"/>
</dbReference>
<dbReference type="SUPFAM" id="SSF52402">
    <property type="entry name" value="Adenine nucleotide alpha hydrolases-like"/>
    <property type="match status" value="1"/>
</dbReference>
<dbReference type="Gene3D" id="3.40.50.620">
    <property type="entry name" value="HUPs"/>
    <property type="match status" value="1"/>
</dbReference>